<proteinExistence type="inferred from homology"/>
<evidence type="ECO:0000256" key="7">
    <source>
        <dbReference type="HAMAP-Rule" id="MF_00323"/>
    </source>
</evidence>
<keyword evidence="7" id="KW-0963">Cytoplasm</keyword>
<gene>
    <name evidence="7" type="primary">hemH</name>
    <name evidence="9" type="ORF">GM418_11075</name>
</gene>
<dbReference type="CDD" id="cd03411">
    <property type="entry name" value="Ferrochelatase_N"/>
    <property type="match status" value="1"/>
</dbReference>
<dbReference type="GO" id="GO:0005737">
    <property type="term" value="C:cytoplasm"/>
    <property type="evidence" value="ECO:0007669"/>
    <property type="project" value="UniProtKB-SubCell"/>
</dbReference>
<keyword evidence="2 7" id="KW-0408">Iron</keyword>
<dbReference type="InterPro" id="IPR033659">
    <property type="entry name" value="Ferrochelatase_N"/>
</dbReference>
<feature type="binding site" evidence="7">
    <location>
        <position position="293"/>
    </location>
    <ligand>
        <name>Fe(2+)</name>
        <dbReference type="ChEBI" id="CHEBI:29033"/>
    </ligand>
</feature>
<evidence type="ECO:0000256" key="8">
    <source>
        <dbReference type="RuleBase" id="RU004185"/>
    </source>
</evidence>
<keyword evidence="7" id="KW-0479">Metal-binding</keyword>
<dbReference type="NCBIfam" id="TIGR00109">
    <property type="entry name" value="hemH"/>
    <property type="match status" value="1"/>
</dbReference>
<sequence>MKKGKTAVLLMNVGSPDEPTVPAVRKYLTEFLNDKRVIDLPWLLRKFLVNGIIIPFRVKNSTGLYKQLWTKKGSPLIYYSEELKEKLQAKLGSLFEVFVGMRYGNPGYKNALSEIKKKGFEKIVLVPLYPQHAMSTTETSLIAAEKEIKKQGIQAEIYEVGQFYDNPKFVDAFAEQARKYNLSDFDHIIFSYHGLPNRQVEKCHPGIKVGNCSCRNALPEHGKFCYHATSYETTRLIASKLNLKKSDYTVSFQSRLSNNWLTPFTDAVLQEKLEQGKKNILVLAPSFVTDCLETILEIGVEYGEEFKQKGGNKVQLVESLNTGDRWVEILAEMVISQLNS</sequence>
<dbReference type="RefSeq" id="WP_158866028.1">
    <property type="nucleotide sequence ID" value="NZ_CP046401.1"/>
</dbReference>
<comment type="similarity">
    <text evidence="1 7 8">Belongs to the ferrochelatase family.</text>
</comment>
<reference evidence="9 10" key="1">
    <citation type="submission" date="2019-11" db="EMBL/GenBank/DDBJ databases">
        <authorList>
            <person name="Zheng R.K."/>
            <person name="Sun C.M."/>
        </authorList>
    </citation>
    <scope>NUCLEOTIDE SEQUENCE [LARGE SCALE GENOMIC DNA]</scope>
    <source>
        <strain evidence="9 10">WC007</strain>
    </source>
</reference>
<dbReference type="PANTHER" id="PTHR11108">
    <property type="entry name" value="FERROCHELATASE"/>
    <property type="match status" value="1"/>
</dbReference>
<name>A0A6I6JP03_9BACT</name>
<feature type="binding site" evidence="7">
    <location>
        <position position="193"/>
    </location>
    <ligand>
        <name>Fe(2+)</name>
        <dbReference type="ChEBI" id="CHEBI:29033"/>
    </ligand>
</feature>
<dbReference type="EMBL" id="CP046401">
    <property type="protein sequence ID" value="QGY44181.1"/>
    <property type="molecule type" value="Genomic_DNA"/>
</dbReference>
<keyword evidence="10" id="KW-1185">Reference proteome</keyword>
<keyword evidence="3 7" id="KW-0350">Heme biosynthesis</keyword>
<comment type="function">
    <text evidence="7">Catalyzes the ferrous insertion into protoporphyrin IX.</text>
</comment>
<evidence type="ECO:0000256" key="3">
    <source>
        <dbReference type="ARBA" id="ARBA00023133"/>
    </source>
</evidence>
<evidence type="ECO:0000256" key="4">
    <source>
        <dbReference type="ARBA" id="ARBA00023239"/>
    </source>
</evidence>
<dbReference type="GO" id="GO:0046872">
    <property type="term" value="F:metal ion binding"/>
    <property type="evidence" value="ECO:0007669"/>
    <property type="project" value="UniProtKB-KW"/>
</dbReference>
<evidence type="ECO:0000256" key="5">
    <source>
        <dbReference type="ARBA" id="ARBA00023244"/>
    </source>
</evidence>
<accession>A0A6I6JP03</accession>
<evidence type="ECO:0000256" key="1">
    <source>
        <dbReference type="ARBA" id="ARBA00007718"/>
    </source>
</evidence>
<dbReference type="UniPathway" id="UPA00252">
    <property type="reaction ID" value="UER00325"/>
</dbReference>
<evidence type="ECO:0000256" key="2">
    <source>
        <dbReference type="ARBA" id="ARBA00023004"/>
    </source>
</evidence>
<evidence type="ECO:0000313" key="10">
    <source>
        <dbReference type="Proteomes" id="UP000428260"/>
    </source>
</evidence>
<dbReference type="Gene3D" id="3.40.50.1400">
    <property type="match status" value="2"/>
</dbReference>
<dbReference type="CDD" id="cd00419">
    <property type="entry name" value="Ferrochelatase_C"/>
    <property type="match status" value="1"/>
</dbReference>
<dbReference type="AlphaFoldDB" id="A0A6I6JP03"/>
<keyword evidence="4 7" id="KW-0456">Lyase</keyword>
<dbReference type="SUPFAM" id="SSF53800">
    <property type="entry name" value="Chelatase"/>
    <property type="match status" value="1"/>
</dbReference>
<comment type="catalytic activity">
    <reaction evidence="6">
        <text>Fe-coproporphyrin III + 2 H(+) = coproporphyrin III + Fe(2+)</text>
        <dbReference type="Rhea" id="RHEA:49572"/>
        <dbReference type="ChEBI" id="CHEBI:15378"/>
        <dbReference type="ChEBI" id="CHEBI:29033"/>
        <dbReference type="ChEBI" id="CHEBI:68438"/>
        <dbReference type="ChEBI" id="CHEBI:131725"/>
        <dbReference type="EC" id="4.99.1.9"/>
    </reaction>
    <physiologicalReaction direction="right-to-left" evidence="6">
        <dbReference type="Rhea" id="RHEA:49574"/>
    </physiologicalReaction>
</comment>
<evidence type="ECO:0000256" key="6">
    <source>
        <dbReference type="ARBA" id="ARBA00024536"/>
    </source>
</evidence>
<protein>
    <recommendedName>
        <fullName evidence="7">Ferrochelatase</fullName>
        <ecNumber evidence="7">4.98.1.1</ecNumber>
    </recommendedName>
    <alternativeName>
        <fullName evidence="7">Heme synthase</fullName>
    </alternativeName>
    <alternativeName>
        <fullName evidence="7">Protoheme ferro-lyase</fullName>
    </alternativeName>
</protein>
<dbReference type="Pfam" id="PF00762">
    <property type="entry name" value="Ferrochelatase"/>
    <property type="match status" value="1"/>
</dbReference>
<dbReference type="InterPro" id="IPR001015">
    <property type="entry name" value="Ferrochelatase"/>
</dbReference>
<dbReference type="PANTHER" id="PTHR11108:SF1">
    <property type="entry name" value="FERROCHELATASE, MITOCHONDRIAL"/>
    <property type="match status" value="1"/>
</dbReference>
<organism evidence="9 10">
    <name type="scientific">Maribellus comscasis</name>
    <dbReference type="NCBI Taxonomy" id="2681766"/>
    <lineage>
        <taxon>Bacteria</taxon>
        <taxon>Pseudomonadati</taxon>
        <taxon>Bacteroidota</taxon>
        <taxon>Bacteroidia</taxon>
        <taxon>Marinilabiliales</taxon>
        <taxon>Prolixibacteraceae</taxon>
        <taxon>Maribellus</taxon>
    </lineage>
</organism>
<dbReference type="GO" id="GO:0004325">
    <property type="term" value="F:ferrochelatase activity"/>
    <property type="evidence" value="ECO:0007669"/>
    <property type="project" value="UniProtKB-UniRule"/>
</dbReference>
<dbReference type="EC" id="4.98.1.1" evidence="7"/>
<dbReference type="Proteomes" id="UP000428260">
    <property type="component" value="Chromosome"/>
</dbReference>
<dbReference type="KEGG" id="mcos:GM418_11075"/>
<comment type="subcellular location">
    <subcellularLocation>
        <location evidence="7">Cytoplasm</location>
    </subcellularLocation>
</comment>
<comment type="catalytic activity">
    <reaction evidence="7">
        <text>heme b + 2 H(+) = protoporphyrin IX + Fe(2+)</text>
        <dbReference type="Rhea" id="RHEA:22584"/>
        <dbReference type="ChEBI" id="CHEBI:15378"/>
        <dbReference type="ChEBI" id="CHEBI:29033"/>
        <dbReference type="ChEBI" id="CHEBI:57306"/>
        <dbReference type="ChEBI" id="CHEBI:60344"/>
        <dbReference type="EC" id="4.98.1.1"/>
    </reaction>
</comment>
<dbReference type="GO" id="GO:0006783">
    <property type="term" value="P:heme biosynthetic process"/>
    <property type="evidence" value="ECO:0007669"/>
    <property type="project" value="UniProtKB-UniRule"/>
</dbReference>
<comment type="pathway">
    <text evidence="7">Porphyrin-containing compound metabolism; protoheme biosynthesis; protoheme from protoporphyrin-IX: step 1/1.</text>
</comment>
<dbReference type="HAMAP" id="MF_00323">
    <property type="entry name" value="Ferrochelatase"/>
    <property type="match status" value="1"/>
</dbReference>
<evidence type="ECO:0000313" key="9">
    <source>
        <dbReference type="EMBL" id="QGY44181.1"/>
    </source>
</evidence>
<keyword evidence="5 7" id="KW-0627">Porphyrin biosynthesis</keyword>
<dbReference type="InterPro" id="IPR033644">
    <property type="entry name" value="Ferrochelatase_C"/>
</dbReference>